<gene>
    <name evidence="1" type="ORF">VFDL14_04505</name>
</gene>
<reference evidence="1 2" key="1">
    <citation type="submission" date="2014-02" db="EMBL/GenBank/DDBJ databases">
        <title>Vibrio fortis Dalian14 Genome Sequencing.</title>
        <authorList>
            <person name="Wang Y."/>
            <person name="Song L."/>
            <person name="Liu G."/>
            <person name="Ding J."/>
        </authorList>
    </citation>
    <scope>NUCLEOTIDE SEQUENCE [LARGE SCALE GENOMIC DNA]</scope>
    <source>
        <strain evidence="1 2">Dalian14</strain>
    </source>
</reference>
<dbReference type="AlphaFoldDB" id="A0A066V237"/>
<proteinExistence type="predicted"/>
<dbReference type="EMBL" id="JFFR01000002">
    <property type="protein sequence ID" value="KDN30633.1"/>
    <property type="molecule type" value="Genomic_DNA"/>
</dbReference>
<evidence type="ECO:0000313" key="2">
    <source>
        <dbReference type="Proteomes" id="UP000027219"/>
    </source>
</evidence>
<comment type="caution">
    <text evidence="1">The sequence shown here is derived from an EMBL/GenBank/DDBJ whole genome shotgun (WGS) entry which is preliminary data.</text>
</comment>
<dbReference type="STRING" id="212667.VFDL14_04505"/>
<name>A0A066V237_9VIBR</name>
<accession>A0A066V237</accession>
<sequence>MIIKRDNQQSLQDGSLGIYDVAELVDSLNYLSFPPSCDPIEDFGDTHQGVLEQMLKMQESVNQLHAKGEFESVVNAQNEEYKEFSMSVDGVEIGFRLINGQISSRCDVEKYKKQLFEMADTLNATLYDSVGTKVKKQKKGILSFLGL</sequence>
<dbReference type="RefSeq" id="WP_032548978.1">
    <property type="nucleotide sequence ID" value="NZ_JFFR01000002.1"/>
</dbReference>
<dbReference type="Proteomes" id="UP000027219">
    <property type="component" value="Unassembled WGS sequence"/>
</dbReference>
<organism evidence="1 2">
    <name type="scientific">Vibrio fortis</name>
    <dbReference type="NCBI Taxonomy" id="212667"/>
    <lineage>
        <taxon>Bacteria</taxon>
        <taxon>Pseudomonadati</taxon>
        <taxon>Pseudomonadota</taxon>
        <taxon>Gammaproteobacteria</taxon>
        <taxon>Vibrionales</taxon>
        <taxon>Vibrionaceae</taxon>
        <taxon>Vibrio</taxon>
    </lineage>
</organism>
<dbReference type="OrthoDB" id="9967180at2"/>
<evidence type="ECO:0000313" key="1">
    <source>
        <dbReference type="EMBL" id="KDN30633.1"/>
    </source>
</evidence>
<protein>
    <submittedName>
        <fullName evidence="1">Uncharacterized protein</fullName>
    </submittedName>
</protein>
<keyword evidence="2" id="KW-1185">Reference proteome</keyword>